<gene>
    <name evidence="1" type="ORF">IWX46DRAFT_596497</name>
</gene>
<reference evidence="1 2" key="1">
    <citation type="submission" date="2024-04" db="EMBL/GenBank/DDBJ databases">
        <title>Phyllosticta paracitricarpa is synonymous to the EU quarantine fungus P. citricarpa based on phylogenomic analyses.</title>
        <authorList>
            <consortium name="Lawrence Berkeley National Laboratory"/>
            <person name="Van Ingen-Buijs V.A."/>
            <person name="Van Westerhoven A.C."/>
            <person name="Haridas S."/>
            <person name="Skiadas P."/>
            <person name="Martin F."/>
            <person name="Groenewald J.Z."/>
            <person name="Crous P.W."/>
            <person name="Seidl M.F."/>
        </authorList>
    </citation>
    <scope>NUCLEOTIDE SEQUENCE [LARGE SCALE GENOMIC DNA]</scope>
    <source>
        <strain evidence="1 2">CBS 122670</strain>
    </source>
</reference>
<organism evidence="1 2">
    <name type="scientific">Phyllosticta citricarpa</name>
    <dbReference type="NCBI Taxonomy" id="55181"/>
    <lineage>
        <taxon>Eukaryota</taxon>
        <taxon>Fungi</taxon>
        <taxon>Dikarya</taxon>
        <taxon>Ascomycota</taxon>
        <taxon>Pezizomycotina</taxon>
        <taxon>Dothideomycetes</taxon>
        <taxon>Dothideomycetes incertae sedis</taxon>
        <taxon>Botryosphaeriales</taxon>
        <taxon>Phyllostictaceae</taxon>
        <taxon>Phyllosticta</taxon>
    </lineage>
</organism>
<sequence>MKAAERERVCVCVCLCLYRAVWQSMMRSVIAAAPCEVGYCFGMCFGGILDRDLHDVCRIEGTLRIVACARAADGNGARPRHGVEKDDACGQGQEQIPVDRQWAGFELRRARRQ</sequence>
<dbReference type="EMBL" id="JBBPDW010000010">
    <property type="protein sequence ID" value="KAK7548650.1"/>
    <property type="molecule type" value="Genomic_DNA"/>
</dbReference>
<comment type="caution">
    <text evidence="1">The sequence shown here is derived from an EMBL/GenBank/DDBJ whole genome shotgun (WGS) entry which is preliminary data.</text>
</comment>
<accession>A0ABR1MJB3</accession>
<keyword evidence="2" id="KW-1185">Reference proteome</keyword>
<protein>
    <recommendedName>
        <fullName evidence="3">Secreted protein</fullName>
    </recommendedName>
</protein>
<evidence type="ECO:0000313" key="1">
    <source>
        <dbReference type="EMBL" id="KAK7548650.1"/>
    </source>
</evidence>
<evidence type="ECO:0008006" key="3">
    <source>
        <dbReference type="Google" id="ProtNLM"/>
    </source>
</evidence>
<dbReference type="Proteomes" id="UP001365128">
    <property type="component" value="Unassembled WGS sequence"/>
</dbReference>
<evidence type="ECO:0000313" key="2">
    <source>
        <dbReference type="Proteomes" id="UP001365128"/>
    </source>
</evidence>
<name>A0ABR1MJB3_9PEZI</name>
<proteinExistence type="predicted"/>